<keyword evidence="1" id="KW-1185">Reference proteome</keyword>
<dbReference type="STRING" id="7209.A0A1I7W4V5"/>
<dbReference type="WBParaSite" id="EN70_9684">
    <property type="protein sequence ID" value="EN70_9684"/>
    <property type="gene ID" value="EN70_9684"/>
</dbReference>
<evidence type="ECO:0000313" key="2">
    <source>
        <dbReference type="WBParaSite" id="EN70_9684"/>
    </source>
</evidence>
<protein>
    <submittedName>
        <fullName evidence="2">TPR_REGION domain-containing protein</fullName>
    </submittedName>
</protein>
<accession>A0A1I7W4V5</accession>
<dbReference type="eggNOG" id="ENOG502T2KQ">
    <property type="taxonomic scope" value="Eukaryota"/>
</dbReference>
<dbReference type="AlphaFoldDB" id="A0A1I7W4V5"/>
<name>A0A1I7W4V5_LOALO</name>
<reference evidence="2" key="2">
    <citation type="submission" date="2016-11" db="UniProtKB">
        <authorList>
            <consortium name="WormBaseParasite"/>
        </authorList>
    </citation>
    <scope>IDENTIFICATION</scope>
</reference>
<evidence type="ECO:0000313" key="1">
    <source>
        <dbReference type="Proteomes" id="UP000095285"/>
    </source>
</evidence>
<sequence length="306" mass="35237">MSLYVNDAALRAHVSLCKCSAFTCTCHLMRNEFANVVYGGRFVMKRISCLLYRYKTYHIPWIKWNEERLLRTAVTPSSTSMDIVKLRSNRCQSLVLSCSLIKDKNWRKKLEYAAACYQANTEDALNAVVSLAVEDCKNGTSTANRLLYLAMDMALNQGRIDVAEEMFKLLPRRIHVLATSLKIRLFVLQKRFWDALREVEKVLNEDTAGLDVSTKISKSVMDEFYEALSACDNSVDEAKRLFELQRLLSKYNKRTTKTLRELLLSDMYIASRKRTMKNNLKINDNILNKVVEQVPEVLTSNKALFD</sequence>
<reference evidence="1" key="1">
    <citation type="submission" date="2012-04" db="EMBL/GenBank/DDBJ databases">
        <title>The Genome Sequence of Loa loa.</title>
        <authorList>
            <consortium name="The Broad Institute Genome Sequencing Platform"/>
            <consortium name="Broad Institute Genome Sequencing Center for Infectious Disease"/>
            <person name="Nutman T.B."/>
            <person name="Fink D.L."/>
            <person name="Russ C."/>
            <person name="Young S."/>
            <person name="Zeng Q."/>
            <person name="Gargeya S."/>
            <person name="Alvarado L."/>
            <person name="Berlin A."/>
            <person name="Chapman S.B."/>
            <person name="Chen Z."/>
            <person name="Freedman E."/>
            <person name="Gellesch M."/>
            <person name="Goldberg J."/>
            <person name="Griggs A."/>
            <person name="Gujja S."/>
            <person name="Heilman E.R."/>
            <person name="Heiman D."/>
            <person name="Howarth C."/>
            <person name="Mehta T."/>
            <person name="Neiman D."/>
            <person name="Pearson M."/>
            <person name="Roberts A."/>
            <person name="Saif S."/>
            <person name="Shea T."/>
            <person name="Shenoy N."/>
            <person name="Sisk P."/>
            <person name="Stolte C."/>
            <person name="Sykes S."/>
            <person name="White J."/>
            <person name="Yandava C."/>
            <person name="Haas B."/>
            <person name="Henn M.R."/>
            <person name="Nusbaum C."/>
            <person name="Birren B."/>
        </authorList>
    </citation>
    <scope>NUCLEOTIDE SEQUENCE [LARGE SCALE GENOMIC DNA]</scope>
</reference>
<organism evidence="1 2">
    <name type="scientific">Loa loa</name>
    <name type="common">Eye worm</name>
    <name type="synonym">Filaria loa</name>
    <dbReference type="NCBI Taxonomy" id="7209"/>
    <lineage>
        <taxon>Eukaryota</taxon>
        <taxon>Metazoa</taxon>
        <taxon>Ecdysozoa</taxon>
        <taxon>Nematoda</taxon>
        <taxon>Chromadorea</taxon>
        <taxon>Rhabditida</taxon>
        <taxon>Spirurina</taxon>
        <taxon>Spiruromorpha</taxon>
        <taxon>Filarioidea</taxon>
        <taxon>Onchocercidae</taxon>
        <taxon>Loa</taxon>
    </lineage>
</organism>
<dbReference type="Proteomes" id="UP000095285">
    <property type="component" value="Unassembled WGS sequence"/>
</dbReference>
<proteinExistence type="predicted"/>